<evidence type="ECO:0000313" key="1">
    <source>
        <dbReference type="EMBL" id="KAI0032997.1"/>
    </source>
</evidence>
<evidence type="ECO:0000313" key="2">
    <source>
        <dbReference type="Proteomes" id="UP000814128"/>
    </source>
</evidence>
<gene>
    <name evidence="1" type="ORF">K488DRAFT_85365</name>
</gene>
<name>A0ACB8QMV0_9AGAM</name>
<dbReference type="EMBL" id="MU273531">
    <property type="protein sequence ID" value="KAI0032997.1"/>
    <property type="molecule type" value="Genomic_DNA"/>
</dbReference>
<sequence length="194" mass="19748">MQLPISAAIHAWKDVFELELEPVVDVRALVDGLVRAFVEGLVRALVEELVHRSSLAAVPTASESLHCAFGLEGDADGVGVVVTEAEEGDGVAQEAGIVAVEVEIGAEEDAARESDAERGRCCCGIPSELCPTEPATAPAAAAARGALKPGVRILPTPYEPMATPSSRAGTGPTLYDPALLGAGLTELAGAGGAR</sequence>
<organism evidence="1 2">
    <name type="scientific">Vararia minispora EC-137</name>
    <dbReference type="NCBI Taxonomy" id="1314806"/>
    <lineage>
        <taxon>Eukaryota</taxon>
        <taxon>Fungi</taxon>
        <taxon>Dikarya</taxon>
        <taxon>Basidiomycota</taxon>
        <taxon>Agaricomycotina</taxon>
        <taxon>Agaricomycetes</taxon>
        <taxon>Russulales</taxon>
        <taxon>Lachnocladiaceae</taxon>
        <taxon>Vararia</taxon>
    </lineage>
</organism>
<comment type="caution">
    <text evidence="1">The sequence shown here is derived from an EMBL/GenBank/DDBJ whole genome shotgun (WGS) entry which is preliminary data.</text>
</comment>
<reference evidence="1" key="2">
    <citation type="journal article" date="2022" name="New Phytol.">
        <title>Evolutionary transition to the ectomycorrhizal habit in the genomes of a hyperdiverse lineage of mushroom-forming fungi.</title>
        <authorList>
            <person name="Looney B."/>
            <person name="Miyauchi S."/>
            <person name="Morin E."/>
            <person name="Drula E."/>
            <person name="Courty P.E."/>
            <person name="Kohler A."/>
            <person name="Kuo A."/>
            <person name="LaButti K."/>
            <person name="Pangilinan J."/>
            <person name="Lipzen A."/>
            <person name="Riley R."/>
            <person name="Andreopoulos W."/>
            <person name="He G."/>
            <person name="Johnson J."/>
            <person name="Nolan M."/>
            <person name="Tritt A."/>
            <person name="Barry K.W."/>
            <person name="Grigoriev I.V."/>
            <person name="Nagy L.G."/>
            <person name="Hibbett D."/>
            <person name="Henrissat B."/>
            <person name="Matheny P.B."/>
            <person name="Labbe J."/>
            <person name="Martin F.M."/>
        </authorList>
    </citation>
    <scope>NUCLEOTIDE SEQUENCE</scope>
    <source>
        <strain evidence="1">EC-137</strain>
    </source>
</reference>
<accession>A0ACB8QMV0</accession>
<reference evidence="1" key="1">
    <citation type="submission" date="2021-02" db="EMBL/GenBank/DDBJ databases">
        <authorList>
            <consortium name="DOE Joint Genome Institute"/>
            <person name="Ahrendt S."/>
            <person name="Looney B.P."/>
            <person name="Miyauchi S."/>
            <person name="Morin E."/>
            <person name="Drula E."/>
            <person name="Courty P.E."/>
            <person name="Chicoki N."/>
            <person name="Fauchery L."/>
            <person name="Kohler A."/>
            <person name="Kuo A."/>
            <person name="Labutti K."/>
            <person name="Pangilinan J."/>
            <person name="Lipzen A."/>
            <person name="Riley R."/>
            <person name="Andreopoulos W."/>
            <person name="He G."/>
            <person name="Johnson J."/>
            <person name="Barry K.W."/>
            <person name="Grigoriev I.V."/>
            <person name="Nagy L."/>
            <person name="Hibbett D."/>
            <person name="Henrissat B."/>
            <person name="Matheny P.B."/>
            <person name="Labbe J."/>
            <person name="Martin F."/>
        </authorList>
    </citation>
    <scope>NUCLEOTIDE SEQUENCE</scope>
    <source>
        <strain evidence="1">EC-137</strain>
    </source>
</reference>
<keyword evidence="2" id="KW-1185">Reference proteome</keyword>
<protein>
    <submittedName>
        <fullName evidence="1">Uncharacterized protein</fullName>
    </submittedName>
</protein>
<proteinExistence type="predicted"/>
<dbReference type="Proteomes" id="UP000814128">
    <property type="component" value="Unassembled WGS sequence"/>
</dbReference>